<evidence type="ECO:0000259" key="2">
    <source>
        <dbReference type="PROSITE" id="PS50196"/>
    </source>
</evidence>
<dbReference type="Proteomes" id="UP001057375">
    <property type="component" value="Unassembled WGS sequence"/>
</dbReference>
<feature type="domain" description="RanBD1" evidence="2">
    <location>
        <begin position="1"/>
        <end position="119"/>
    </location>
</feature>
<evidence type="ECO:0000313" key="5">
    <source>
        <dbReference type="Proteomes" id="UP001057375"/>
    </source>
</evidence>
<dbReference type="InterPro" id="IPR011993">
    <property type="entry name" value="PH-like_dom_sf"/>
</dbReference>
<accession>A0ABQ5KKY5</accession>
<dbReference type="CDD" id="cd00835">
    <property type="entry name" value="RanBD_family"/>
    <property type="match status" value="1"/>
</dbReference>
<dbReference type="InterPro" id="IPR045255">
    <property type="entry name" value="RanBP1-like"/>
</dbReference>
<dbReference type="SUPFAM" id="SSF50729">
    <property type="entry name" value="PH domain-like"/>
    <property type="match status" value="1"/>
</dbReference>
<comment type="caution">
    <text evidence="4">The sequence shown here is derived from an EMBL/GenBank/DDBJ whole genome shotgun (WGS) entry which is preliminary data.</text>
</comment>
<dbReference type="PANTHER" id="PTHR23138:SF87">
    <property type="entry name" value="E3 SUMO-PROTEIN LIGASE RANBP2"/>
    <property type="match status" value="1"/>
</dbReference>
<evidence type="ECO:0000313" key="4">
    <source>
        <dbReference type="EMBL" id="GKT32626.1"/>
    </source>
</evidence>
<organism evidence="4 5">
    <name type="scientific">Aduncisulcus paluster</name>
    <dbReference type="NCBI Taxonomy" id="2918883"/>
    <lineage>
        <taxon>Eukaryota</taxon>
        <taxon>Metamonada</taxon>
        <taxon>Carpediemonas-like organisms</taxon>
        <taxon>Aduncisulcus</taxon>
    </lineage>
</organism>
<feature type="compositionally biased region" description="Basic and acidic residues" evidence="1">
    <location>
        <begin position="151"/>
        <end position="186"/>
    </location>
</feature>
<name>A0ABQ5KKY5_9EUKA</name>
<dbReference type="Pfam" id="PF00638">
    <property type="entry name" value="Ran_BP1"/>
    <property type="match status" value="1"/>
</dbReference>
<dbReference type="PANTHER" id="PTHR23138">
    <property type="entry name" value="RAN BINDING PROTEIN"/>
    <property type="match status" value="1"/>
</dbReference>
<keyword evidence="5" id="KW-1185">Reference proteome</keyword>
<protein>
    <recommendedName>
        <fullName evidence="2">RanBD1 domain-containing protein</fullName>
    </recommendedName>
</protein>
<dbReference type="EMBL" id="BQXS01010019">
    <property type="protein sequence ID" value="GKT32626.1"/>
    <property type="molecule type" value="Genomic_DNA"/>
</dbReference>
<dbReference type="Gene3D" id="2.30.29.30">
    <property type="entry name" value="Pleckstrin-homology domain (PH domain)/Phosphotyrosine-binding domain (PTB)"/>
    <property type="match status" value="1"/>
</dbReference>
<feature type="compositionally biased region" description="Basic and acidic residues" evidence="1">
    <location>
        <begin position="127"/>
        <end position="144"/>
    </location>
</feature>
<evidence type="ECO:0000256" key="1">
    <source>
        <dbReference type="SAM" id="MobiDB-lite"/>
    </source>
</evidence>
<sequence length="186" mass="21656">MAEEVVFQSVSKLYRFDNEVDNEWKERGTGELVILKNEEGYYRIVARREQTLKICASFYIHPEGKLSKNPTQKYTWVVSCNDFSDEVSKLTLFALRFKTEADFEKFSTIYEEGRESMIKITKALEETAETKEVEEKKDEPKETEQAEQVEGGEKKEAEKEPVVEEKEPVVEEKEPVVEDKKEVPAE</sequence>
<proteinExistence type="predicted"/>
<dbReference type="InterPro" id="IPR000156">
    <property type="entry name" value="Ran_bind_dom"/>
</dbReference>
<feature type="region of interest" description="Disordered" evidence="1">
    <location>
        <begin position="127"/>
        <end position="186"/>
    </location>
</feature>
<dbReference type="PROSITE" id="PS50196">
    <property type="entry name" value="RANBD1"/>
    <property type="match status" value="1"/>
</dbReference>
<evidence type="ECO:0000313" key="3">
    <source>
        <dbReference type="EMBL" id="GKT19902.1"/>
    </source>
</evidence>
<dbReference type="SMART" id="SM00160">
    <property type="entry name" value="RanBD"/>
    <property type="match status" value="1"/>
</dbReference>
<dbReference type="EMBL" id="BQXS01012117">
    <property type="protein sequence ID" value="GKT19902.1"/>
    <property type="molecule type" value="Genomic_DNA"/>
</dbReference>
<gene>
    <name evidence="4" type="ORF">ADUPG1_006731</name>
    <name evidence="3" type="ORF">ADUPG1_011595</name>
</gene>
<reference evidence="4" key="1">
    <citation type="submission" date="2022-03" db="EMBL/GenBank/DDBJ databases">
        <title>Draft genome sequence of Aduncisulcus paluster, a free-living microaerophilic Fornicata.</title>
        <authorList>
            <person name="Yuyama I."/>
            <person name="Kume K."/>
            <person name="Tamura T."/>
            <person name="Inagaki Y."/>
            <person name="Hashimoto T."/>
        </authorList>
    </citation>
    <scope>NUCLEOTIDE SEQUENCE</scope>
    <source>
        <strain evidence="4">NY0171</strain>
    </source>
</reference>